<feature type="region of interest" description="Disordered" evidence="1">
    <location>
        <begin position="91"/>
        <end position="124"/>
    </location>
</feature>
<evidence type="ECO:0000313" key="2">
    <source>
        <dbReference type="EMBL" id="RPD65282.1"/>
    </source>
</evidence>
<sequence length="152" mass="17462">MVEVWRILLDWLRDGMGVRSVYSFTSCSLWNAPQSQLFPTIPRRACHDPLGSVYSCSPPTMVTSAVCDPSAPSRVNKHPVQIPNMRLQEEINSKDRQQRISAVRSSAVRTDSSGDSAGELRKRVYSNPESQHLCMREPRLFRDYRYHRPLQK</sequence>
<feature type="compositionally biased region" description="Polar residues" evidence="1">
    <location>
        <begin position="99"/>
        <end position="115"/>
    </location>
</feature>
<evidence type="ECO:0000256" key="1">
    <source>
        <dbReference type="SAM" id="MobiDB-lite"/>
    </source>
</evidence>
<name>A0A5C2SNE1_9APHY</name>
<reference evidence="2" key="1">
    <citation type="journal article" date="2018" name="Genome Biol. Evol.">
        <title>Genomics and development of Lentinus tigrinus, a white-rot wood-decaying mushroom with dimorphic fruiting bodies.</title>
        <authorList>
            <person name="Wu B."/>
            <person name="Xu Z."/>
            <person name="Knudson A."/>
            <person name="Carlson A."/>
            <person name="Chen N."/>
            <person name="Kovaka S."/>
            <person name="LaButti K."/>
            <person name="Lipzen A."/>
            <person name="Pennachio C."/>
            <person name="Riley R."/>
            <person name="Schakwitz W."/>
            <person name="Umezawa K."/>
            <person name="Ohm R.A."/>
            <person name="Grigoriev I.V."/>
            <person name="Nagy L.G."/>
            <person name="Gibbons J."/>
            <person name="Hibbett D."/>
        </authorList>
    </citation>
    <scope>NUCLEOTIDE SEQUENCE [LARGE SCALE GENOMIC DNA]</scope>
    <source>
        <strain evidence="2">ALCF2SS1-6</strain>
    </source>
</reference>
<dbReference type="AlphaFoldDB" id="A0A5C2SNE1"/>
<accession>A0A5C2SNE1</accession>
<organism evidence="2 3">
    <name type="scientific">Lentinus tigrinus ALCF2SS1-6</name>
    <dbReference type="NCBI Taxonomy" id="1328759"/>
    <lineage>
        <taxon>Eukaryota</taxon>
        <taxon>Fungi</taxon>
        <taxon>Dikarya</taxon>
        <taxon>Basidiomycota</taxon>
        <taxon>Agaricomycotina</taxon>
        <taxon>Agaricomycetes</taxon>
        <taxon>Polyporales</taxon>
        <taxon>Polyporaceae</taxon>
        <taxon>Lentinus</taxon>
    </lineage>
</organism>
<proteinExistence type="predicted"/>
<evidence type="ECO:0000313" key="3">
    <source>
        <dbReference type="Proteomes" id="UP000313359"/>
    </source>
</evidence>
<keyword evidence="3" id="KW-1185">Reference proteome</keyword>
<gene>
    <name evidence="2" type="ORF">L227DRAFT_207188</name>
</gene>
<dbReference type="Proteomes" id="UP000313359">
    <property type="component" value="Unassembled WGS sequence"/>
</dbReference>
<dbReference type="EMBL" id="ML122252">
    <property type="protein sequence ID" value="RPD65282.1"/>
    <property type="molecule type" value="Genomic_DNA"/>
</dbReference>
<protein>
    <submittedName>
        <fullName evidence="2">Uncharacterized protein</fullName>
    </submittedName>
</protein>